<feature type="compositionally biased region" description="Polar residues" evidence="1">
    <location>
        <begin position="84"/>
        <end position="93"/>
    </location>
</feature>
<proteinExistence type="predicted"/>
<feature type="compositionally biased region" description="Low complexity" evidence="1">
    <location>
        <begin position="608"/>
        <end position="617"/>
    </location>
</feature>
<reference evidence="3 4" key="1">
    <citation type="journal article" date="2016" name="Mol. Biol. Evol.">
        <title>Comparative Genomics of Early-Diverging Mushroom-Forming Fungi Provides Insights into the Origins of Lignocellulose Decay Capabilities.</title>
        <authorList>
            <person name="Nagy L.G."/>
            <person name="Riley R."/>
            <person name="Tritt A."/>
            <person name="Adam C."/>
            <person name="Daum C."/>
            <person name="Floudas D."/>
            <person name="Sun H."/>
            <person name="Yadav J.S."/>
            <person name="Pangilinan J."/>
            <person name="Larsson K.H."/>
            <person name="Matsuura K."/>
            <person name="Barry K."/>
            <person name="Labutti K."/>
            <person name="Kuo R."/>
            <person name="Ohm R.A."/>
            <person name="Bhattacharya S.S."/>
            <person name="Shirouzu T."/>
            <person name="Yoshinaga Y."/>
            <person name="Martin F.M."/>
            <person name="Grigoriev I.V."/>
            <person name="Hibbett D.S."/>
        </authorList>
    </citation>
    <scope>NUCLEOTIDE SEQUENCE [LARGE SCALE GENOMIC DNA]</scope>
    <source>
        <strain evidence="3 4">TUFC12733</strain>
    </source>
</reference>
<name>A0A167IW41_CALVF</name>
<evidence type="ECO:0000313" key="3">
    <source>
        <dbReference type="EMBL" id="KZO93024.1"/>
    </source>
</evidence>
<evidence type="ECO:0000259" key="2">
    <source>
        <dbReference type="Pfam" id="PF26625"/>
    </source>
</evidence>
<dbReference type="Pfam" id="PF26625">
    <property type="entry name" value="Zn2Cys6-like"/>
    <property type="match status" value="1"/>
</dbReference>
<dbReference type="Proteomes" id="UP000076738">
    <property type="component" value="Unassembled WGS sequence"/>
</dbReference>
<accession>A0A167IW41</accession>
<feature type="domain" description="Putative Zn2Cys6" evidence="2">
    <location>
        <begin position="643"/>
        <end position="734"/>
    </location>
</feature>
<protein>
    <recommendedName>
        <fullName evidence="2">Putative Zn2Cys6 domain-containing protein</fullName>
    </recommendedName>
</protein>
<gene>
    <name evidence="3" type="ORF">CALVIDRAFT_584637</name>
</gene>
<feature type="region of interest" description="Disordered" evidence="1">
    <location>
        <begin position="1148"/>
        <end position="1182"/>
    </location>
</feature>
<evidence type="ECO:0000256" key="1">
    <source>
        <dbReference type="SAM" id="MobiDB-lite"/>
    </source>
</evidence>
<keyword evidence="4" id="KW-1185">Reference proteome</keyword>
<feature type="compositionally biased region" description="Polar residues" evidence="1">
    <location>
        <begin position="124"/>
        <end position="136"/>
    </location>
</feature>
<feature type="region of interest" description="Disordered" evidence="1">
    <location>
        <begin position="1"/>
        <end position="150"/>
    </location>
</feature>
<evidence type="ECO:0000313" key="4">
    <source>
        <dbReference type="Proteomes" id="UP000076738"/>
    </source>
</evidence>
<sequence length="1347" mass="152421">MANGIWGLPRRGNHGSTSGGPQANQPVPTFQPLQSISGGMGRGMPITGGVQPYAQIGTQPIGGAANVPAHGSPPSNVPFAPRQVVSSPYQGSPPTNPPFAPRQVVNSPYQGSPPRNPPFAPPQDVNSPYQGHQLSVSPPRRPPTAMLTDLQPASGEQPLVQHQSQNQVIMTGDEFSRLCETQYPSWPWQAWAQGSEIHEVRLVNTREQPFDETDPNVRLYRYMNKLFFLMRAPPGSQATRQYIKSWLRTAVSARDAIGEWQRRDIMPVTRFVVHLEEAMFKIADAIPKQAGDPIVRPPGYKLWHMDNALERFMKEEVAATLRHTTDDPAETLLRCSSPQQVIDAMARNRVWPLDWFGEPSGNQQYTELVLPFRAAWVTAYWTLVAQGRMRFDNEVHGFVEDEAVYLKSYYVYTDFDDPLPDMHRWTAAANVASIMRRLDYDPPLKVVNHDYYSTLFIHSALDFSNTRKPWARGVPKERVRMHYDYVRRCTVDTILKHHTSRSAYTMEMATVLTSVVQNVLDWLMHDNDFEWFFDVNQVPRVIFEQLQVVVHGISLYRPQALLSRELILAGREPMPEGEVMHRILSHIKKNRREPAADQYQVDEAANESSSLRSSTRSSRSKRVPKVDVPAHELRGRYWEMDVYNLETFPSIEMVRAKGEVRIRDRRYLPADIILAWGKYACYACLIHSPKTGVNRVCPRWEHQRCVFCRKKMGTLQCTWANAKWGNISIKDYDVTGKRNKEIDEDWIQNILMEKWFDDTDDFPLPEGQNAQVPEAWPDAKTVYACLQDANGMKSVSCTPNFRDMHKRLSIKVLQDGLSNPRLLKPLIDQHRLPSYAPQTNFGSVSFDSSLRHLLLPKLQRYWHETAHHSVQQVGVGRGDALASRACQAWMGRALLRRREVFRLPAISQSLSAYDQRLAHKFLHLLLTLQQLDHQHRNHIDHQHTAMLTTASSVFCWANAPLGLAWKGLKFAWSGSSVGGVVGIARGAIELLEVTNLMLAAVEQIIDRLLVLKEKIAQLRAAKEEKKKEGEGAGVGDGQGQGAVGAEMTYTRERLDPVKARQAHAPQVSAPHTGYADAYEGLCHMLDSPKISLVLNVKLAYFDDQILCRPNTLPSKYFIAQILHRPNTSSPKYFIAQILCCPSTQSTKYSMRKRHADGQNKDSRHKPTRVGKKTKRGPDAATKLPAVNPTTCCRLKLLKMERIKDYLLLEEKSVQNQERLKPNVPQDRNSEIIHHESAIRPSVLHHKTSAVIGVLQDDTDPMVNLMKLDQAPTETIPQPARRFRHPRRRDGHHVDQHDGAKARALVGQADALARGDWRMAKGRALVGRADGLDLVKVQIAKAGMPLSD</sequence>
<feature type="region of interest" description="Disordered" evidence="1">
    <location>
        <begin position="595"/>
        <end position="623"/>
    </location>
</feature>
<dbReference type="InterPro" id="IPR058259">
    <property type="entry name" value="Zn2Cys6-like"/>
</dbReference>
<feature type="region of interest" description="Disordered" evidence="1">
    <location>
        <begin position="1023"/>
        <end position="1042"/>
    </location>
</feature>
<feature type="compositionally biased region" description="Gly residues" evidence="1">
    <location>
        <begin position="1031"/>
        <end position="1042"/>
    </location>
</feature>
<organism evidence="3 4">
    <name type="scientific">Calocera viscosa (strain TUFC12733)</name>
    <dbReference type="NCBI Taxonomy" id="1330018"/>
    <lineage>
        <taxon>Eukaryota</taxon>
        <taxon>Fungi</taxon>
        <taxon>Dikarya</taxon>
        <taxon>Basidiomycota</taxon>
        <taxon>Agaricomycotina</taxon>
        <taxon>Dacrymycetes</taxon>
        <taxon>Dacrymycetales</taxon>
        <taxon>Dacrymycetaceae</taxon>
        <taxon>Calocera</taxon>
    </lineage>
</organism>
<feature type="compositionally biased region" description="Basic residues" evidence="1">
    <location>
        <begin position="1162"/>
        <end position="1174"/>
    </location>
</feature>
<feature type="compositionally biased region" description="Polar residues" evidence="1">
    <location>
        <begin position="14"/>
        <end position="37"/>
    </location>
</feature>
<dbReference type="EMBL" id="KV417305">
    <property type="protein sequence ID" value="KZO93024.1"/>
    <property type="molecule type" value="Genomic_DNA"/>
</dbReference>
<dbReference type="STRING" id="1330018.A0A167IW41"/>